<sequence>MVDERRLSDAVAQPIIAAYRAGGFALALLVLGALLMLSGATLASGVFGYVIVILGFVLVIAPCYFFYVREIRPLTRAQAAGEQSREMLDTIQDVAVMMTELTLQYQALAFKHADKVASAIETVRPIVRSIGFLNKVADHPAVVSTDNLARSIVRVTGNARDVLDDVHAALIASDPTELRKYLAKLQSLKARTVEVLAAADSAR</sequence>
<dbReference type="AlphaFoldDB" id="A0A8J7G7T6"/>
<dbReference type="EMBL" id="JADOUF010000001">
    <property type="protein sequence ID" value="MBG6134515.1"/>
    <property type="molecule type" value="Genomic_DNA"/>
</dbReference>
<keyword evidence="1" id="KW-0472">Membrane</keyword>
<proteinExistence type="predicted"/>
<keyword evidence="1" id="KW-0812">Transmembrane</keyword>
<feature type="transmembrane region" description="Helical" evidence="1">
    <location>
        <begin position="21"/>
        <end position="40"/>
    </location>
</feature>
<accession>A0A8J7G7T6</accession>
<evidence type="ECO:0000256" key="1">
    <source>
        <dbReference type="SAM" id="Phobius"/>
    </source>
</evidence>
<protein>
    <submittedName>
        <fullName evidence="2">Uncharacterized protein</fullName>
    </submittedName>
</protein>
<organism evidence="2 3">
    <name type="scientific">Longispora fulva</name>
    <dbReference type="NCBI Taxonomy" id="619741"/>
    <lineage>
        <taxon>Bacteria</taxon>
        <taxon>Bacillati</taxon>
        <taxon>Actinomycetota</taxon>
        <taxon>Actinomycetes</taxon>
        <taxon>Micromonosporales</taxon>
        <taxon>Micromonosporaceae</taxon>
        <taxon>Longispora</taxon>
    </lineage>
</organism>
<dbReference type="Proteomes" id="UP000622552">
    <property type="component" value="Unassembled WGS sequence"/>
</dbReference>
<evidence type="ECO:0000313" key="2">
    <source>
        <dbReference type="EMBL" id="MBG6134515.1"/>
    </source>
</evidence>
<reference evidence="2" key="1">
    <citation type="submission" date="2020-11" db="EMBL/GenBank/DDBJ databases">
        <title>Sequencing the genomes of 1000 actinobacteria strains.</title>
        <authorList>
            <person name="Klenk H.-P."/>
        </authorList>
    </citation>
    <scope>NUCLEOTIDE SEQUENCE</scope>
    <source>
        <strain evidence="2">DSM 45356</strain>
    </source>
</reference>
<name>A0A8J7G7T6_9ACTN</name>
<keyword evidence="3" id="KW-1185">Reference proteome</keyword>
<comment type="caution">
    <text evidence="2">The sequence shown here is derived from an EMBL/GenBank/DDBJ whole genome shotgun (WGS) entry which is preliminary data.</text>
</comment>
<feature type="transmembrane region" description="Helical" evidence="1">
    <location>
        <begin position="46"/>
        <end position="67"/>
    </location>
</feature>
<gene>
    <name evidence="2" type="ORF">IW245_000709</name>
</gene>
<dbReference type="RefSeq" id="WP_197001744.1">
    <property type="nucleotide sequence ID" value="NZ_BONS01000027.1"/>
</dbReference>
<keyword evidence="1" id="KW-1133">Transmembrane helix</keyword>
<evidence type="ECO:0000313" key="3">
    <source>
        <dbReference type="Proteomes" id="UP000622552"/>
    </source>
</evidence>